<dbReference type="EMBL" id="QZJZ01000047">
    <property type="protein sequence ID" value="RJP59546.1"/>
    <property type="molecule type" value="Genomic_DNA"/>
</dbReference>
<dbReference type="InterPro" id="IPR011989">
    <property type="entry name" value="ARM-like"/>
</dbReference>
<evidence type="ECO:0000313" key="2">
    <source>
        <dbReference type="Proteomes" id="UP000266426"/>
    </source>
</evidence>
<dbReference type="Proteomes" id="UP000266426">
    <property type="component" value="Unassembled WGS sequence"/>
</dbReference>
<comment type="caution">
    <text evidence="1">The sequence shown here is derived from an EMBL/GenBank/DDBJ whole genome shotgun (WGS) entry which is preliminary data.</text>
</comment>
<dbReference type="Pfam" id="PF13646">
    <property type="entry name" value="HEAT_2"/>
    <property type="match status" value="1"/>
</dbReference>
<reference evidence="1 2" key="1">
    <citation type="journal article" date="2017" name="ISME J.">
        <title>Energy and carbon metabolisms in a deep terrestrial subsurface fluid microbial community.</title>
        <authorList>
            <person name="Momper L."/>
            <person name="Jungbluth S.P."/>
            <person name="Lee M.D."/>
            <person name="Amend J.P."/>
        </authorList>
    </citation>
    <scope>NUCLEOTIDE SEQUENCE [LARGE SCALE GENOMIC DNA]</scope>
    <source>
        <strain evidence="1">SURF_26</strain>
    </source>
</reference>
<evidence type="ECO:0000313" key="1">
    <source>
        <dbReference type="EMBL" id="RJP59546.1"/>
    </source>
</evidence>
<protein>
    <submittedName>
        <fullName evidence="1">HEAT repeat domain-containing protein</fullName>
    </submittedName>
</protein>
<dbReference type="SUPFAM" id="SSF48371">
    <property type="entry name" value="ARM repeat"/>
    <property type="match status" value="2"/>
</dbReference>
<organism evidence="1 2">
    <name type="scientific">Candidatus Auribacter fodinae</name>
    <dbReference type="NCBI Taxonomy" id="2093366"/>
    <lineage>
        <taxon>Bacteria</taxon>
        <taxon>Pseudomonadati</taxon>
        <taxon>Candidatus Auribacterota</taxon>
        <taxon>Candidatus Auribacteria</taxon>
        <taxon>Candidatus Auribacterales</taxon>
        <taxon>Candidatus Auribacteraceae</taxon>
        <taxon>Candidatus Auribacter</taxon>
    </lineage>
</organism>
<dbReference type="AlphaFoldDB" id="A0A3A4R546"/>
<proteinExistence type="predicted"/>
<dbReference type="Gene3D" id="1.25.10.10">
    <property type="entry name" value="Leucine-rich Repeat Variant"/>
    <property type="match status" value="2"/>
</dbReference>
<accession>A0A3A4R546</accession>
<gene>
    <name evidence="1" type="ORF">C4541_05845</name>
</gene>
<dbReference type="InterPro" id="IPR016024">
    <property type="entry name" value="ARM-type_fold"/>
</dbReference>
<name>A0A3A4R546_9BACT</name>
<sequence length="653" mass="75126">MQDKNTALETMLASPDTSLREQGFLYLLKNYTDESEQRLQDIINDTANEGLKIHLCNFIGEHPDLKNTLPLLALMMAGENTYLRDRATAHFTKIESPDKKECLLSMLESESDYVVDFAIEQVGEKRISASVQFLIEISKTADKDRIIKILDVFQKIRATESISTVLSFLNSADTKILFTAIQTLGAFYQFTSWNQIEPFLTHDAASIRKASIWFLNHYKNNQLKTIYLDRYFKEKDPSVLNEILDGLSQYEDLKILHTLLESAVNGENYTIQLKASSALDTFSPRILDKLLIKHIKNGNPHIRATAISKAGITSRKARRIIAKTLSIDSNDLVRIAAAERLGKSNDETFVPLLEQSFFYDTSKTVKYAALLALTKLWQLSHWPKIYAILEYPEEEYTQEQVIVLRFLQKKMLRENWNVPDELVSRILFKVTSPNANIRYLCVEILKIARSKKSVIPLIDLLLQSESPAEENHTIEAIQTITYNDPLFLFSYLVISRRNEKLFVRLLDILALIDFDPAFDYEMIIQFSTLFLRERSRKIKRHIVAALLTIFKNSYHNIGIVLDKENDDWTEIILECVKFAKQEDLKIFGTELFVQNLAHKDLSVQKISIKMAGLLHAEEAITKLTELAVKHPKEDIRKTARKALQQLMRRDQAA</sequence>